<dbReference type="Pfam" id="PF02911">
    <property type="entry name" value="Formyl_trans_C"/>
    <property type="match status" value="1"/>
</dbReference>
<evidence type="ECO:0000256" key="2">
    <source>
        <dbReference type="ARBA" id="ARBA00010699"/>
    </source>
</evidence>
<dbReference type="Proteomes" id="UP000244930">
    <property type="component" value="Chromosome"/>
</dbReference>
<dbReference type="InterPro" id="IPR001555">
    <property type="entry name" value="GART_AS"/>
</dbReference>
<organism evidence="11 12">
    <name type="scientific">Parazoarcus communis</name>
    <dbReference type="NCBI Taxonomy" id="41977"/>
    <lineage>
        <taxon>Bacteria</taxon>
        <taxon>Pseudomonadati</taxon>
        <taxon>Pseudomonadota</taxon>
        <taxon>Betaproteobacteria</taxon>
        <taxon>Rhodocyclales</taxon>
        <taxon>Zoogloeaceae</taxon>
        <taxon>Parazoarcus</taxon>
    </lineage>
</organism>
<evidence type="ECO:0000259" key="10">
    <source>
        <dbReference type="Pfam" id="PF02911"/>
    </source>
</evidence>
<dbReference type="InterPro" id="IPR037022">
    <property type="entry name" value="Formyl_trans_C_sf"/>
</dbReference>
<dbReference type="RefSeq" id="WP_108949996.1">
    <property type="nucleotide sequence ID" value="NZ_CP022187.1"/>
</dbReference>
<evidence type="ECO:0000256" key="6">
    <source>
        <dbReference type="ARBA" id="ARBA00022917"/>
    </source>
</evidence>
<dbReference type="NCBIfam" id="TIGR00460">
    <property type="entry name" value="fmt"/>
    <property type="match status" value="1"/>
</dbReference>
<evidence type="ECO:0000256" key="8">
    <source>
        <dbReference type="HAMAP-Rule" id="MF_00182"/>
    </source>
</evidence>
<evidence type="ECO:0000259" key="9">
    <source>
        <dbReference type="Pfam" id="PF00551"/>
    </source>
</evidence>
<dbReference type="PANTHER" id="PTHR11138:SF5">
    <property type="entry name" value="METHIONYL-TRNA FORMYLTRANSFERASE, MITOCHONDRIAL"/>
    <property type="match status" value="1"/>
</dbReference>
<dbReference type="CDD" id="cd08704">
    <property type="entry name" value="Met_tRNA_FMT_C"/>
    <property type="match status" value="1"/>
</dbReference>
<protein>
    <recommendedName>
        <fullName evidence="4 8">Methionyl-tRNA formyltransferase</fullName>
        <ecNumber evidence="3 8">2.1.2.9</ecNumber>
    </recommendedName>
</protein>
<dbReference type="AlphaFoldDB" id="A0A2U8GV23"/>
<evidence type="ECO:0000256" key="7">
    <source>
        <dbReference type="ARBA" id="ARBA00048558"/>
    </source>
</evidence>
<evidence type="ECO:0000256" key="5">
    <source>
        <dbReference type="ARBA" id="ARBA00022679"/>
    </source>
</evidence>
<dbReference type="InterPro" id="IPR036477">
    <property type="entry name" value="Formyl_transf_N_sf"/>
</dbReference>
<dbReference type="FunFam" id="3.40.50.12230:FF:000001">
    <property type="entry name" value="Methionyl-tRNA formyltransferase"/>
    <property type="match status" value="1"/>
</dbReference>
<evidence type="ECO:0000313" key="12">
    <source>
        <dbReference type="Proteomes" id="UP000244930"/>
    </source>
</evidence>
<dbReference type="InterPro" id="IPR005793">
    <property type="entry name" value="Formyl_trans_C"/>
</dbReference>
<comment type="function">
    <text evidence="1 8">Attaches a formyl group to the free amino group of methionyl-tRNA(fMet). The formyl group appears to play a dual role in the initiator identity of N-formylmethionyl-tRNA by promoting its recognition by IF2 and preventing the misappropriation of this tRNA by the elongation apparatus.</text>
</comment>
<dbReference type="Pfam" id="PF00551">
    <property type="entry name" value="Formyl_trans_N"/>
    <property type="match status" value="1"/>
</dbReference>
<keyword evidence="5 8" id="KW-0808">Transferase</keyword>
<gene>
    <name evidence="8" type="primary">fmt</name>
    <name evidence="11" type="ORF">CEW83_14605</name>
</gene>
<evidence type="ECO:0000256" key="1">
    <source>
        <dbReference type="ARBA" id="ARBA00002606"/>
    </source>
</evidence>
<comment type="catalytic activity">
    <reaction evidence="7 8">
        <text>L-methionyl-tRNA(fMet) + (6R)-10-formyltetrahydrofolate = N-formyl-L-methionyl-tRNA(fMet) + (6S)-5,6,7,8-tetrahydrofolate + H(+)</text>
        <dbReference type="Rhea" id="RHEA:24380"/>
        <dbReference type="Rhea" id="RHEA-COMP:9952"/>
        <dbReference type="Rhea" id="RHEA-COMP:9953"/>
        <dbReference type="ChEBI" id="CHEBI:15378"/>
        <dbReference type="ChEBI" id="CHEBI:57453"/>
        <dbReference type="ChEBI" id="CHEBI:78530"/>
        <dbReference type="ChEBI" id="CHEBI:78844"/>
        <dbReference type="ChEBI" id="CHEBI:195366"/>
        <dbReference type="EC" id="2.1.2.9"/>
    </reaction>
</comment>
<dbReference type="CDD" id="cd08646">
    <property type="entry name" value="FMT_core_Met-tRNA-FMT_N"/>
    <property type="match status" value="1"/>
</dbReference>
<evidence type="ECO:0000256" key="4">
    <source>
        <dbReference type="ARBA" id="ARBA00016014"/>
    </source>
</evidence>
<dbReference type="InterPro" id="IPR011034">
    <property type="entry name" value="Formyl_transferase-like_C_sf"/>
</dbReference>
<dbReference type="HAMAP" id="MF_00182">
    <property type="entry name" value="Formyl_trans"/>
    <property type="match status" value="1"/>
</dbReference>
<dbReference type="GO" id="GO:0005829">
    <property type="term" value="C:cytosol"/>
    <property type="evidence" value="ECO:0007669"/>
    <property type="project" value="TreeGrafter"/>
</dbReference>
<dbReference type="InterPro" id="IPR044135">
    <property type="entry name" value="Met-tRNA-FMT_C"/>
</dbReference>
<name>A0A2U8GV23_9RHOO</name>
<dbReference type="InterPro" id="IPR002376">
    <property type="entry name" value="Formyl_transf_N"/>
</dbReference>
<keyword evidence="12" id="KW-1185">Reference proteome</keyword>
<reference evidence="11 12" key="1">
    <citation type="submission" date="2017-06" db="EMBL/GenBank/DDBJ databases">
        <title>Azoarcus.</title>
        <authorList>
            <person name="Woo J.-H."/>
            <person name="Kim H.-S."/>
        </authorList>
    </citation>
    <scope>NUCLEOTIDE SEQUENCE [LARGE SCALE GENOMIC DNA]</scope>
    <source>
        <strain evidence="11 12">TSPY31</strain>
    </source>
</reference>
<dbReference type="EC" id="2.1.2.9" evidence="3 8"/>
<feature type="domain" description="Formyl transferase C-terminal" evidence="10">
    <location>
        <begin position="209"/>
        <end position="304"/>
    </location>
</feature>
<dbReference type="InterPro" id="IPR041711">
    <property type="entry name" value="Met-tRNA-FMT_N"/>
</dbReference>
<dbReference type="PROSITE" id="PS00373">
    <property type="entry name" value="GART"/>
    <property type="match status" value="1"/>
</dbReference>
<dbReference type="SUPFAM" id="SSF53328">
    <property type="entry name" value="Formyltransferase"/>
    <property type="match status" value="1"/>
</dbReference>
<dbReference type="Gene3D" id="3.10.25.10">
    <property type="entry name" value="Formyl transferase, C-terminal domain"/>
    <property type="match status" value="1"/>
</dbReference>
<dbReference type="InterPro" id="IPR005794">
    <property type="entry name" value="Fmt"/>
</dbReference>
<evidence type="ECO:0000256" key="3">
    <source>
        <dbReference type="ARBA" id="ARBA00012261"/>
    </source>
</evidence>
<comment type="similarity">
    <text evidence="2 8">Belongs to the Fmt family.</text>
</comment>
<feature type="domain" description="Formyl transferase N-terminal" evidence="9">
    <location>
        <begin position="8"/>
        <end position="178"/>
    </location>
</feature>
<accession>A0A2U8GV23</accession>
<dbReference type="KEGG" id="acom:CEW83_14605"/>
<dbReference type="EMBL" id="CP022187">
    <property type="protein sequence ID" value="AWI76295.1"/>
    <property type="molecule type" value="Genomic_DNA"/>
</dbReference>
<dbReference type="PANTHER" id="PTHR11138">
    <property type="entry name" value="METHIONYL-TRNA FORMYLTRANSFERASE"/>
    <property type="match status" value="1"/>
</dbReference>
<feature type="binding site" evidence="8">
    <location>
        <begin position="115"/>
        <end position="118"/>
    </location>
    <ligand>
        <name>(6S)-5,6,7,8-tetrahydrofolate</name>
        <dbReference type="ChEBI" id="CHEBI:57453"/>
    </ligand>
</feature>
<dbReference type="Gene3D" id="3.40.50.170">
    <property type="entry name" value="Formyl transferase, N-terminal domain"/>
    <property type="match status" value="1"/>
</dbReference>
<evidence type="ECO:0000313" key="11">
    <source>
        <dbReference type="EMBL" id="AWI76295.1"/>
    </source>
</evidence>
<dbReference type="GO" id="GO:0004479">
    <property type="term" value="F:methionyl-tRNA formyltransferase activity"/>
    <property type="evidence" value="ECO:0007669"/>
    <property type="project" value="UniProtKB-UniRule"/>
</dbReference>
<dbReference type="SUPFAM" id="SSF50486">
    <property type="entry name" value="FMT C-terminal domain-like"/>
    <property type="match status" value="1"/>
</dbReference>
<proteinExistence type="inferred from homology"/>
<sequence>MTTTLPLRVAFAGTPDFAARALEAIIDAGFDVPLVLTQPDRPAGRGMKLTPSAVKQVALKHGIDVDQPERLRTAEQRARLAECTPDVLVVAAYGLILPPEVLQLPRLGCLNIHASLLPRWRGAAPIHRAIEAGDVETGITIMQMDEGLDTGPMLMRHVLPIAADDTTGSLHDKLALLGAGDIVETLRLLPEGELRAQPQPLEGVTYASKIGRTDAEIDWQRPARELERAVRAFNPFPGAVGHLHETPIKVWSAHLVDAGGEPGQVVRADEAGVVIACGEAALCFTVMQRPGSRRMGAGEFLRGFAVNAGDRFTVGNPAAA</sequence>
<keyword evidence="6 8" id="KW-0648">Protein biosynthesis</keyword>